<dbReference type="FunFam" id="3.40.1440.10:FF:000001">
    <property type="entry name" value="UvrABC system protein C"/>
    <property type="match status" value="1"/>
</dbReference>
<comment type="subcellular location">
    <subcellularLocation>
        <location evidence="7">Cytoplasm</location>
    </subcellularLocation>
</comment>
<dbReference type="FunFam" id="3.30.420.340:FF:000002">
    <property type="entry name" value="UvrABC system protein C"/>
    <property type="match status" value="1"/>
</dbReference>
<evidence type="ECO:0000256" key="2">
    <source>
        <dbReference type="ARBA" id="ARBA00022763"/>
    </source>
</evidence>
<dbReference type="Gene3D" id="3.30.420.340">
    <property type="entry name" value="UvrC, RNAse H endonuclease domain"/>
    <property type="match status" value="1"/>
</dbReference>
<dbReference type="InterPro" id="IPR035901">
    <property type="entry name" value="GIY-YIG_endonuc_sf"/>
</dbReference>
<keyword evidence="1 7" id="KW-0963">Cytoplasm</keyword>
<dbReference type="InterPro" id="IPR001943">
    <property type="entry name" value="UVR_dom"/>
</dbReference>
<reference evidence="12 14" key="1">
    <citation type="submission" date="2017-11" db="EMBL/GenBank/DDBJ databases">
        <title>Comparitive Functional Genomics of Dry Heat Resistant strains isolated from the Viking Spacecraft.</title>
        <authorList>
            <person name="Seuylemezian A."/>
            <person name="Cooper K."/>
            <person name="Vaishampayan P."/>
        </authorList>
    </citation>
    <scope>NUCLEOTIDE SEQUENCE [LARGE SCALE GENOMIC DNA]</scope>
    <source>
        <strain evidence="12 14">M4.6</strain>
    </source>
</reference>
<dbReference type="Gene3D" id="1.10.150.20">
    <property type="entry name" value="5' to 3' exonuclease, C-terminal subdomain"/>
    <property type="match status" value="1"/>
</dbReference>
<evidence type="ECO:0000313" key="12">
    <source>
        <dbReference type="EMBL" id="PLR79598.1"/>
    </source>
</evidence>
<dbReference type="GO" id="GO:0005737">
    <property type="term" value="C:cytoplasm"/>
    <property type="evidence" value="ECO:0007669"/>
    <property type="project" value="UniProtKB-SubCell"/>
</dbReference>
<evidence type="ECO:0000256" key="3">
    <source>
        <dbReference type="ARBA" id="ARBA00022769"/>
    </source>
</evidence>
<dbReference type="SUPFAM" id="SSF47781">
    <property type="entry name" value="RuvA domain 2-like"/>
    <property type="match status" value="1"/>
</dbReference>
<dbReference type="PROSITE" id="PS50151">
    <property type="entry name" value="UVR"/>
    <property type="match status" value="1"/>
</dbReference>
<keyword evidence="15" id="KW-1185">Reference proteome</keyword>
<dbReference type="InterPro" id="IPR000305">
    <property type="entry name" value="GIY-YIG_endonuc"/>
</dbReference>
<keyword evidence="2 7" id="KW-0227">DNA damage</keyword>
<dbReference type="SUPFAM" id="SSF82771">
    <property type="entry name" value="GIY-YIG endonuclease"/>
    <property type="match status" value="1"/>
</dbReference>
<dbReference type="Gene3D" id="4.10.860.10">
    <property type="entry name" value="UVR domain"/>
    <property type="match status" value="1"/>
</dbReference>
<dbReference type="SMART" id="SM00465">
    <property type="entry name" value="GIYc"/>
    <property type="match status" value="1"/>
</dbReference>
<sequence>MNYLTQFIPTSLYINGKATKEVDRMNEMIKNKLMLLPDQPGCYLMKDRQGTIIYVGKAKVLKNRVRSYFTGSHDGKTLRLVNEIEDFEYIVTSSDIEALILELNLIKKYDPKYNVMLKDDKSYPFIKLTAERHPRLIITRNVKKDKGKYFGPYPNVQAANETKRLLDRIYPLRKCSTLPDRVCLYYHLGQCLAPCVNPIGEDEYKNITDEIIRFLNGGYKEIKAELSEKMAAAAEELDFERAKEYRDKIAHIEATMEKQKMTTTDFTDRDVFGYAVDKGWMCVQVFFVRQGKLIERDVSMFPIYNEPEEELLTYLGQFYEKVNHFKPKEILVPDSVNTQMAEELLQVKVLKPQRGQKKELVKLAVKNAKIALAEKFSLIERDEERTIKAVENLGATLGIYTPHRIEAFDNSNIQGTSPVSALVVFIDGKAEKREYRKYKIKTVKGPDDYESMREVVRRRYSRVLKEELPLPDLIIIDGGKGHIEAVRDVLENELGLDIPISGLVKDDKHRTSQLLFGTPLQVISLERNSQEFYLLQRIQDEVHRFAITFHRQIRGKGLFQSLLDDIPGIGDKRKKGLLKHFGSVKKMREASLEELIATGLPANVAADLFEKLQE</sequence>
<keyword evidence="5 7" id="KW-0234">DNA repair</keyword>
<comment type="function">
    <text evidence="7">The UvrABC repair system catalyzes the recognition and processing of DNA lesions. UvrC both incises the 5' and 3' sides of the lesion. The N-terminal half is responsible for the 3' incision and the C-terminal half is responsible for the 5' incision.</text>
</comment>
<dbReference type="InterPro" id="IPR010994">
    <property type="entry name" value="RuvA_2-like"/>
</dbReference>
<gene>
    <name evidence="7" type="primary">uvrC</name>
    <name evidence="12" type="ORF">CU635_22300</name>
    <name evidence="13" type="ORF">CVD25_20235</name>
</gene>
<dbReference type="PROSITE" id="PS50165">
    <property type="entry name" value="UVRC"/>
    <property type="match status" value="1"/>
</dbReference>
<dbReference type="InterPro" id="IPR004791">
    <property type="entry name" value="UvrC"/>
</dbReference>
<keyword evidence="3 7" id="KW-0228">DNA excision</keyword>
<evidence type="ECO:0000256" key="5">
    <source>
        <dbReference type="ARBA" id="ARBA00023204"/>
    </source>
</evidence>
<keyword evidence="8" id="KW-0175">Coiled coil</keyword>
<evidence type="ECO:0000313" key="13">
    <source>
        <dbReference type="EMBL" id="PLR90096.1"/>
    </source>
</evidence>
<dbReference type="AlphaFoldDB" id="A0A2N5GFQ6"/>
<dbReference type="Proteomes" id="UP000235114">
    <property type="component" value="Unassembled WGS sequence"/>
</dbReference>
<proteinExistence type="inferred from homology"/>
<dbReference type="Proteomes" id="UP000234951">
    <property type="component" value="Unassembled WGS sequence"/>
</dbReference>
<evidence type="ECO:0000313" key="14">
    <source>
        <dbReference type="Proteomes" id="UP000234951"/>
    </source>
</evidence>
<dbReference type="InterPro" id="IPR050066">
    <property type="entry name" value="UvrABC_protein_C"/>
</dbReference>
<accession>A0A2N5GFQ6</accession>
<dbReference type="GO" id="GO:0006289">
    <property type="term" value="P:nucleotide-excision repair"/>
    <property type="evidence" value="ECO:0007669"/>
    <property type="project" value="UniProtKB-UniRule"/>
</dbReference>
<dbReference type="Gene3D" id="3.40.1440.10">
    <property type="entry name" value="GIY-YIG endonuclease"/>
    <property type="match status" value="1"/>
</dbReference>
<dbReference type="GO" id="GO:0009381">
    <property type="term" value="F:excinuclease ABC activity"/>
    <property type="evidence" value="ECO:0007669"/>
    <property type="project" value="UniProtKB-UniRule"/>
</dbReference>
<feature type="domain" description="UvrC family homology region profile" evidence="11">
    <location>
        <begin position="271"/>
        <end position="490"/>
    </location>
</feature>
<dbReference type="InterPro" id="IPR047296">
    <property type="entry name" value="GIY-YIG_UvrC_Cho"/>
</dbReference>
<comment type="subunit">
    <text evidence="7">Interacts with UvrB in an incision complex.</text>
</comment>
<comment type="similarity">
    <text evidence="7">Belongs to the UvrC family.</text>
</comment>
<evidence type="ECO:0000256" key="1">
    <source>
        <dbReference type="ARBA" id="ARBA00022490"/>
    </source>
</evidence>
<dbReference type="GO" id="GO:0009380">
    <property type="term" value="C:excinuclease repair complex"/>
    <property type="evidence" value="ECO:0007669"/>
    <property type="project" value="InterPro"/>
</dbReference>
<dbReference type="EMBL" id="PGVA01000085">
    <property type="protein sequence ID" value="PLR79598.1"/>
    <property type="molecule type" value="Genomic_DNA"/>
</dbReference>
<dbReference type="Pfam" id="PF01541">
    <property type="entry name" value="GIY-YIG"/>
    <property type="match status" value="1"/>
</dbReference>
<feature type="domain" description="UVR" evidence="9">
    <location>
        <begin position="220"/>
        <end position="255"/>
    </location>
</feature>
<dbReference type="InterPro" id="IPR038476">
    <property type="entry name" value="UvrC_RNase_H_dom_sf"/>
</dbReference>
<dbReference type="HAMAP" id="MF_00203">
    <property type="entry name" value="UvrC"/>
    <property type="match status" value="1"/>
</dbReference>
<dbReference type="InterPro" id="IPR001162">
    <property type="entry name" value="UvrC_RNase_H_dom"/>
</dbReference>
<evidence type="ECO:0000256" key="6">
    <source>
        <dbReference type="ARBA" id="ARBA00023236"/>
    </source>
</evidence>
<evidence type="ECO:0000256" key="4">
    <source>
        <dbReference type="ARBA" id="ARBA00022881"/>
    </source>
</evidence>
<evidence type="ECO:0000259" key="11">
    <source>
        <dbReference type="PROSITE" id="PS50165"/>
    </source>
</evidence>
<dbReference type="SUPFAM" id="SSF46600">
    <property type="entry name" value="C-terminal UvrC-binding domain of UvrB"/>
    <property type="match status" value="1"/>
</dbReference>
<evidence type="ECO:0000259" key="9">
    <source>
        <dbReference type="PROSITE" id="PS50151"/>
    </source>
</evidence>
<dbReference type="PANTHER" id="PTHR30562:SF1">
    <property type="entry name" value="UVRABC SYSTEM PROTEIN C"/>
    <property type="match status" value="1"/>
</dbReference>
<keyword evidence="6 7" id="KW-0742">SOS response</keyword>
<dbReference type="Pfam" id="PF02151">
    <property type="entry name" value="UVR"/>
    <property type="match status" value="1"/>
</dbReference>
<dbReference type="EMBL" id="PGVD01000073">
    <property type="protein sequence ID" value="PLR90096.1"/>
    <property type="molecule type" value="Genomic_DNA"/>
</dbReference>
<comment type="caution">
    <text evidence="12">The sequence shown here is derived from an EMBL/GenBank/DDBJ whole genome shotgun (WGS) entry which is preliminary data.</text>
</comment>
<keyword evidence="4 7" id="KW-0267">Excision nuclease</keyword>
<name>A0A2N5GFQ6_9BACI</name>
<dbReference type="InterPro" id="IPR036876">
    <property type="entry name" value="UVR_dom_sf"/>
</dbReference>
<dbReference type="GO" id="GO:0003677">
    <property type="term" value="F:DNA binding"/>
    <property type="evidence" value="ECO:0007669"/>
    <property type="project" value="UniProtKB-UniRule"/>
</dbReference>
<evidence type="ECO:0000256" key="7">
    <source>
        <dbReference type="HAMAP-Rule" id="MF_00203"/>
    </source>
</evidence>
<dbReference type="OrthoDB" id="9804933at2"/>
<dbReference type="Pfam" id="PF22920">
    <property type="entry name" value="UvrC_RNaseH"/>
    <property type="match status" value="1"/>
</dbReference>
<dbReference type="GO" id="GO:0009432">
    <property type="term" value="P:SOS response"/>
    <property type="evidence" value="ECO:0007669"/>
    <property type="project" value="UniProtKB-UniRule"/>
</dbReference>
<dbReference type="PROSITE" id="PS50164">
    <property type="entry name" value="GIY_YIG"/>
    <property type="match status" value="1"/>
</dbReference>
<evidence type="ECO:0000313" key="15">
    <source>
        <dbReference type="Proteomes" id="UP000235114"/>
    </source>
</evidence>
<evidence type="ECO:0000256" key="8">
    <source>
        <dbReference type="SAM" id="Coils"/>
    </source>
</evidence>
<dbReference type="CDD" id="cd10434">
    <property type="entry name" value="GIY-YIG_UvrC_Cho"/>
    <property type="match status" value="1"/>
</dbReference>
<dbReference type="Pfam" id="PF08459">
    <property type="entry name" value="UvrC_RNaseH_dom"/>
    <property type="match status" value="1"/>
</dbReference>
<dbReference type="NCBIfam" id="TIGR00194">
    <property type="entry name" value="uvrC"/>
    <property type="match status" value="1"/>
</dbReference>
<protein>
    <recommendedName>
        <fullName evidence="7">UvrABC system protein C</fullName>
        <shortName evidence="7">Protein UvrC</shortName>
    </recommendedName>
    <alternativeName>
        <fullName evidence="7">Excinuclease ABC subunit C</fullName>
    </alternativeName>
</protein>
<evidence type="ECO:0000259" key="10">
    <source>
        <dbReference type="PROSITE" id="PS50164"/>
    </source>
</evidence>
<reference evidence="13 15" key="2">
    <citation type="submission" date="2017-12" db="EMBL/GenBank/DDBJ databases">
        <title>Comparative Functional Genomics of Dry Heat Resistant strains isolated from the Viking Spacecraft.</title>
        <authorList>
            <person name="Seuylemezian A."/>
            <person name="Cooper K."/>
            <person name="Vaishampayan P."/>
        </authorList>
    </citation>
    <scope>NUCLEOTIDE SEQUENCE [LARGE SCALE GENOMIC DNA]</scope>
    <source>
        <strain evidence="13 15">ATCC 29669</strain>
    </source>
</reference>
<organism evidence="12 14">
    <name type="scientific">Bacillus canaveralius</name>
    <dbReference type="NCBI Taxonomy" id="1403243"/>
    <lineage>
        <taxon>Bacteria</taxon>
        <taxon>Bacillati</taxon>
        <taxon>Bacillota</taxon>
        <taxon>Bacilli</taxon>
        <taxon>Bacillales</taxon>
        <taxon>Bacillaceae</taxon>
        <taxon>Bacillus</taxon>
    </lineage>
</organism>
<feature type="coiled-coil region" evidence="8">
    <location>
        <begin position="223"/>
        <end position="262"/>
    </location>
</feature>
<dbReference type="PANTHER" id="PTHR30562">
    <property type="entry name" value="UVRC/OXIDOREDUCTASE"/>
    <property type="match status" value="1"/>
</dbReference>
<feature type="domain" description="GIY-YIG" evidence="10">
    <location>
        <begin position="38"/>
        <end position="115"/>
    </location>
</feature>